<accession>A0AAV6WTX3</accession>
<keyword evidence="4" id="KW-1185">Reference proteome</keyword>
<name>A0AAV6WTX3_9LAMI</name>
<feature type="coiled-coil region" evidence="1">
    <location>
        <begin position="117"/>
        <end position="144"/>
    </location>
</feature>
<keyword evidence="1" id="KW-0175">Coiled coil</keyword>
<dbReference type="Gene3D" id="1.20.58.120">
    <property type="entry name" value="BAG domain"/>
    <property type="match status" value="1"/>
</dbReference>
<sequence>MKSLNCSPENCRRKGVIGLGLLPDQKPATITINVSHGLDKYEVAVPSNSTFGYLKSVIAQKIGLEPETHKHLFRDEEKEDDENLQTLDVNDNSELLLVEDATRGEKIPEEIHETFVISKGQEDVAQIRQEVDKLEQQVYALQGVVDSGTAMTVDDKEIIYAYEATA</sequence>
<proteinExistence type="predicted"/>
<gene>
    <name evidence="3" type="ORF">BUALT_Bualt11G0132200</name>
</gene>
<reference evidence="3" key="1">
    <citation type="submission" date="2019-10" db="EMBL/GenBank/DDBJ databases">
        <authorList>
            <person name="Zhang R."/>
            <person name="Pan Y."/>
            <person name="Wang J."/>
            <person name="Ma R."/>
            <person name="Yu S."/>
        </authorList>
    </citation>
    <scope>NUCLEOTIDE SEQUENCE</scope>
    <source>
        <strain evidence="3">LA-IB0</strain>
        <tissue evidence="3">Leaf</tissue>
    </source>
</reference>
<dbReference type="Proteomes" id="UP000826271">
    <property type="component" value="Unassembled WGS sequence"/>
</dbReference>
<dbReference type="Pfam" id="PF00240">
    <property type="entry name" value="ubiquitin"/>
    <property type="match status" value="1"/>
</dbReference>
<evidence type="ECO:0000256" key="1">
    <source>
        <dbReference type="SAM" id="Coils"/>
    </source>
</evidence>
<evidence type="ECO:0000313" key="4">
    <source>
        <dbReference type="Proteomes" id="UP000826271"/>
    </source>
</evidence>
<dbReference type="AlphaFoldDB" id="A0AAV6WTX3"/>
<evidence type="ECO:0000313" key="3">
    <source>
        <dbReference type="EMBL" id="KAG8374441.1"/>
    </source>
</evidence>
<dbReference type="GO" id="GO:0051087">
    <property type="term" value="F:protein-folding chaperone binding"/>
    <property type="evidence" value="ECO:0007669"/>
    <property type="project" value="InterPro"/>
</dbReference>
<dbReference type="InterPro" id="IPR000626">
    <property type="entry name" value="Ubiquitin-like_dom"/>
</dbReference>
<dbReference type="InterPro" id="IPR039773">
    <property type="entry name" value="BAG_chaperone_regulator"/>
</dbReference>
<dbReference type="GO" id="GO:0000774">
    <property type="term" value="F:adenyl-nucleotide exchange factor activity"/>
    <property type="evidence" value="ECO:0007669"/>
    <property type="project" value="TreeGrafter"/>
</dbReference>
<dbReference type="EMBL" id="WHWC01000011">
    <property type="protein sequence ID" value="KAG8374441.1"/>
    <property type="molecule type" value="Genomic_DNA"/>
</dbReference>
<dbReference type="PROSITE" id="PS50053">
    <property type="entry name" value="UBIQUITIN_2"/>
    <property type="match status" value="1"/>
</dbReference>
<protein>
    <recommendedName>
        <fullName evidence="2">Ubiquitin-like domain-containing protein</fullName>
    </recommendedName>
</protein>
<dbReference type="PANTHER" id="PTHR12329">
    <property type="entry name" value="BCL2-ASSOCIATED ATHANOGENE"/>
    <property type="match status" value="1"/>
</dbReference>
<organism evidence="3 4">
    <name type="scientific">Buddleja alternifolia</name>
    <dbReference type="NCBI Taxonomy" id="168488"/>
    <lineage>
        <taxon>Eukaryota</taxon>
        <taxon>Viridiplantae</taxon>
        <taxon>Streptophyta</taxon>
        <taxon>Embryophyta</taxon>
        <taxon>Tracheophyta</taxon>
        <taxon>Spermatophyta</taxon>
        <taxon>Magnoliopsida</taxon>
        <taxon>eudicotyledons</taxon>
        <taxon>Gunneridae</taxon>
        <taxon>Pentapetalae</taxon>
        <taxon>asterids</taxon>
        <taxon>lamiids</taxon>
        <taxon>Lamiales</taxon>
        <taxon>Scrophulariaceae</taxon>
        <taxon>Buddlejeae</taxon>
        <taxon>Buddleja</taxon>
    </lineage>
</organism>
<feature type="domain" description="Ubiquitin-like" evidence="2">
    <location>
        <begin position="28"/>
        <end position="104"/>
    </location>
</feature>
<dbReference type="PANTHER" id="PTHR12329:SF49">
    <property type="entry name" value="BAG FAMILY MOLECULAR CHAPERONE REGULATOR 4-LIKE ISOFORM X1"/>
    <property type="match status" value="1"/>
</dbReference>
<dbReference type="GO" id="GO:0005737">
    <property type="term" value="C:cytoplasm"/>
    <property type="evidence" value="ECO:0007669"/>
    <property type="project" value="TreeGrafter"/>
</dbReference>
<dbReference type="SUPFAM" id="SSF54236">
    <property type="entry name" value="Ubiquitin-like"/>
    <property type="match status" value="1"/>
</dbReference>
<dbReference type="InterPro" id="IPR036533">
    <property type="entry name" value="BAG_dom_sf"/>
</dbReference>
<dbReference type="Gene3D" id="3.10.20.90">
    <property type="entry name" value="Phosphatidylinositol 3-kinase Catalytic Subunit, Chain A, domain 1"/>
    <property type="match status" value="1"/>
</dbReference>
<evidence type="ECO:0000259" key="2">
    <source>
        <dbReference type="PROSITE" id="PS50053"/>
    </source>
</evidence>
<comment type="caution">
    <text evidence="3">The sequence shown here is derived from an EMBL/GenBank/DDBJ whole genome shotgun (WGS) entry which is preliminary data.</text>
</comment>
<dbReference type="InterPro" id="IPR029071">
    <property type="entry name" value="Ubiquitin-like_domsf"/>
</dbReference>
<dbReference type="GO" id="GO:0050821">
    <property type="term" value="P:protein stabilization"/>
    <property type="evidence" value="ECO:0007669"/>
    <property type="project" value="TreeGrafter"/>
</dbReference>